<keyword evidence="1" id="KW-0175">Coiled coil</keyword>
<name>A0A9J5WY31_SOLCO</name>
<evidence type="ECO:0000313" key="3">
    <source>
        <dbReference type="Proteomes" id="UP000824120"/>
    </source>
</evidence>
<sequence>GRRHCCEKIVGNFQYLRLGLLCHSRHLPQGNTLLFSFIVRKKWTTPTKAYERRIRTQRQRKEEELENTNLKKSIEEEREHEIDVSSTSVERDDKAVEKEQDDIAILEKETSPIVESSPLIPSPDNFIVKSIRYANYNLESMIDRYPNLRGSLTVKSELRKFSKFRTILEKQKLAKFFRASIFGNYL</sequence>
<dbReference type="OrthoDB" id="1323604at2759"/>
<keyword evidence="3" id="KW-1185">Reference proteome</keyword>
<dbReference type="Proteomes" id="UP000824120">
    <property type="component" value="Chromosome 10"/>
</dbReference>
<evidence type="ECO:0000313" key="2">
    <source>
        <dbReference type="EMBL" id="KAG5580777.1"/>
    </source>
</evidence>
<evidence type="ECO:0000256" key="1">
    <source>
        <dbReference type="SAM" id="Coils"/>
    </source>
</evidence>
<reference evidence="2 3" key="1">
    <citation type="submission" date="2020-09" db="EMBL/GenBank/DDBJ databases">
        <title>De no assembly of potato wild relative species, Solanum commersonii.</title>
        <authorList>
            <person name="Cho K."/>
        </authorList>
    </citation>
    <scope>NUCLEOTIDE SEQUENCE [LARGE SCALE GENOMIC DNA]</scope>
    <source>
        <strain evidence="2">LZ3.2</strain>
        <tissue evidence="2">Leaf</tissue>
    </source>
</reference>
<comment type="caution">
    <text evidence="2">The sequence shown here is derived from an EMBL/GenBank/DDBJ whole genome shotgun (WGS) entry which is preliminary data.</text>
</comment>
<dbReference type="EMBL" id="JACXVP010000010">
    <property type="protein sequence ID" value="KAG5580777.1"/>
    <property type="molecule type" value="Genomic_DNA"/>
</dbReference>
<protein>
    <submittedName>
        <fullName evidence="2">Uncharacterized protein</fullName>
    </submittedName>
</protein>
<gene>
    <name evidence="2" type="ORF">H5410_051404</name>
</gene>
<accession>A0A9J5WY31</accession>
<feature type="coiled-coil region" evidence="1">
    <location>
        <begin position="47"/>
        <end position="109"/>
    </location>
</feature>
<organism evidence="2 3">
    <name type="scientific">Solanum commersonii</name>
    <name type="common">Commerson's wild potato</name>
    <name type="synonym">Commerson's nightshade</name>
    <dbReference type="NCBI Taxonomy" id="4109"/>
    <lineage>
        <taxon>Eukaryota</taxon>
        <taxon>Viridiplantae</taxon>
        <taxon>Streptophyta</taxon>
        <taxon>Embryophyta</taxon>
        <taxon>Tracheophyta</taxon>
        <taxon>Spermatophyta</taxon>
        <taxon>Magnoliopsida</taxon>
        <taxon>eudicotyledons</taxon>
        <taxon>Gunneridae</taxon>
        <taxon>Pentapetalae</taxon>
        <taxon>asterids</taxon>
        <taxon>lamiids</taxon>
        <taxon>Solanales</taxon>
        <taxon>Solanaceae</taxon>
        <taxon>Solanoideae</taxon>
        <taxon>Solaneae</taxon>
        <taxon>Solanum</taxon>
    </lineage>
</organism>
<proteinExistence type="predicted"/>
<feature type="non-terminal residue" evidence="2">
    <location>
        <position position="1"/>
    </location>
</feature>
<dbReference type="AlphaFoldDB" id="A0A9J5WY31"/>